<proteinExistence type="predicted"/>
<name>A0AAU8GDV8_9CAUD</name>
<protein>
    <submittedName>
        <fullName evidence="1">Uncharacterized protein</fullName>
    </submittedName>
</protein>
<accession>A0AAU8GDV8</accession>
<gene>
    <name evidence="1" type="ORF">FANJXIIC_CDS0015</name>
</gene>
<sequence length="29" mass="3318">MGTPFQIKINTLQEIQKNVPTKKGTLEFL</sequence>
<evidence type="ECO:0000313" key="1">
    <source>
        <dbReference type="EMBL" id="XCH39607.1"/>
    </source>
</evidence>
<dbReference type="EMBL" id="PP856713">
    <property type="protein sequence ID" value="XCH39607.1"/>
    <property type="molecule type" value="Genomic_DNA"/>
</dbReference>
<reference evidence="1" key="1">
    <citation type="submission" date="2024-05" db="EMBL/GenBank/DDBJ databases">
        <authorList>
            <person name="Mugo M.M."/>
            <person name="Musyoki A.M."/>
            <person name="Makumi A.M."/>
            <person name="Mutai I."/>
            <person name="Drechsel O."/>
            <person name="Kering K.K."/>
            <person name="Muturi P."/>
            <person name="Mbae C.K."/>
            <person name="Kariuki S.M."/>
        </authorList>
    </citation>
    <scope>NUCLEOTIDE SEQUENCE</scope>
</reference>
<organism evidence="1">
    <name type="scientific">Salmonella phage vB_STmST19_KE08</name>
    <dbReference type="NCBI Taxonomy" id="3161165"/>
    <lineage>
        <taxon>Viruses</taxon>
        <taxon>Duplodnaviria</taxon>
        <taxon>Heunggongvirae</taxon>
        <taxon>Uroviricota</taxon>
        <taxon>Caudoviricetes</taxon>
    </lineage>
</organism>